<dbReference type="AlphaFoldDB" id="A0AAV0DHG4"/>
<feature type="compositionally biased region" description="Polar residues" evidence="1">
    <location>
        <begin position="59"/>
        <end position="73"/>
    </location>
</feature>
<gene>
    <name evidence="2" type="ORF">CEPIT_LOCUS15727</name>
</gene>
<evidence type="ECO:0000256" key="1">
    <source>
        <dbReference type="SAM" id="MobiDB-lite"/>
    </source>
</evidence>
<feature type="region of interest" description="Disordered" evidence="1">
    <location>
        <begin position="48"/>
        <end position="85"/>
    </location>
</feature>
<accession>A0AAV0DHG4</accession>
<evidence type="ECO:0000313" key="2">
    <source>
        <dbReference type="EMBL" id="CAH9101793.1"/>
    </source>
</evidence>
<organism evidence="2 3">
    <name type="scientific">Cuscuta epithymum</name>
    <dbReference type="NCBI Taxonomy" id="186058"/>
    <lineage>
        <taxon>Eukaryota</taxon>
        <taxon>Viridiplantae</taxon>
        <taxon>Streptophyta</taxon>
        <taxon>Embryophyta</taxon>
        <taxon>Tracheophyta</taxon>
        <taxon>Spermatophyta</taxon>
        <taxon>Magnoliopsida</taxon>
        <taxon>eudicotyledons</taxon>
        <taxon>Gunneridae</taxon>
        <taxon>Pentapetalae</taxon>
        <taxon>asterids</taxon>
        <taxon>lamiids</taxon>
        <taxon>Solanales</taxon>
        <taxon>Convolvulaceae</taxon>
        <taxon>Cuscuteae</taxon>
        <taxon>Cuscuta</taxon>
        <taxon>Cuscuta subgen. Cuscuta</taxon>
    </lineage>
</organism>
<evidence type="ECO:0000313" key="3">
    <source>
        <dbReference type="Proteomes" id="UP001152523"/>
    </source>
</evidence>
<name>A0AAV0DHG4_9ASTE</name>
<dbReference type="Proteomes" id="UP001152523">
    <property type="component" value="Unassembled WGS sequence"/>
</dbReference>
<sequence>MWHLLGRLGGSASLSRAFLSQRISSIRGEGLVEKLASSLLQKDVERQSKTAVSGPLRASQLNRVQGESGNNESWAYGSSPGAELNQGCVSLSFEWSWGA</sequence>
<comment type="caution">
    <text evidence="2">The sequence shown here is derived from an EMBL/GenBank/DDBJ whole genome shotgun (WGS) entry which is preliminary data.</text>
</comment>
<reference evidence="2" key="1">
    <citation type="submission" date="2022-07" db="EMBL/GenBank/DDBJ databases">
        <authorList>
            <person name="Macas J."/>
            <person name="Novak P."/>
            <person name="Neumann P."/>
        </authorList>
    </citation>
    <scope>NUCLEOTIDE SEQUENCE</scope>
</reference>
<keyword evidence="3" id="KW-1185">Reference proteome</keyword>
<protein>
    <submittedName>
        <fullName evidence="2">Uncharacterized protein</fullName>
    </submittedName>
</protein>
<dbReference type="EMBL" id="CAMAPF010000113">
    <property type="protein sequence ID" value="CAH9101793.1"/>
    <property type="molecule type" value="Genomic_DNA"/>
</dbReference>
<proteinExistence type="predicted"/>